<dbReference type="Proteomes" id="UP000005439">
    <property type="component" value="Chromosome"/>
</dbReference>
<evidence type="ECO:0000256" key="4">
    <source>
        <dbReference type="ARBA" id="ARBA00023136"/>
    </source>
</evidence>
<keyword evidence="2 5" id="KW-0812">Transmembrane</keyword>
<dbReference type="STRING" id="679936.Sulac_3044"/>
<dbReference type="HOGENOM" id="CLU_015134_2_0_9"/>
<dbReference type="AlphaFoldDB" id="G8U0F9"/>
<reference evidence="7" key="1">
    <citation type="submission" date="2011-12" db="EMBL/GenBank/DDBJ databases">
        <title>The complete genome of chromosome of Sulfobacillus acidophilus DSM 10332.</title>
        <authorList>
            <person name="Lucas S."/>
            <person name="Han J."/>
            <person name="Lapidus A."/>
            <person name="Bruce D."/>
            <person name="Goodwin L."/>
            <person name="Pitluck S."/>
            <person name="Peters L."/>
            <person name="Kyrpides N."/>
            <person name="Mavromatis K."/>
            <person name="Ivanova N."/>
            <person name="Mikhailova N."/>
            <person name="Chertkov O."/>
            <person name="Saunders E."/>
            <person name="Detter J.C."/>
            <person name="Tapia R."/>
            <person name="Han C."/>
            <person name="Land M."/>
            <person name="Hauser L."/>
            <person name="Markowitz V."/>
            <person name="Cheng J.-F."/>
            <person name="Hugenholtz P."/>
            <person name="Woyke T."/>
            <person name="Wu D."/>
            <person name="Pukall R."/>
            <person name="Gehrich-Schroeter G."/>
            <person name="Schneider S."/>
            <person name="Klenk H.-P."/>
            <person name="Eisen J.A."/>
        </authorList>
    </citation>
    <scope>NUCLEOTIDE SEQUENCE [LARGE SCALE GENOMIC DNA]</scope>
    <source>
        <strain evidence="7">ATCC 700253 / DSM 10332 / NAL</strain>
    </source>
</reference>
<evidence type="ECO:0000256" key="5">
    <source>
        <dbReference type="SAM" id="Phobius"/>
    </source>
</evidence>
<dbReference type="PANTHER" id="PTHR43359">
    <property type="entry name" value="FORMATE HYDROGENLYASE SUBUNIT 4"/>
    <property type="match status" value="1"/>
</dbReference>
<gene>
    <name evidence="6" type="ordered locus">Sulac_3044</name>
</gene>
<dbReference type="PATRIC" id="fig|679936.5.peg.3143"/>
<dbReference type="GO" id="GO:0005886">
    <property type="term" value="C:plasma membrane"/>
    <property type="evidence" value="ECO:0007669"/>
    <property type="project" value="TreeGrafter"/>
</dbReference>
<evidence type="ECO:0000256" key="3">
    <source>
        <dbReference type="ARBA" id="ARBA00022989"/>
    </source>
</evidence>
<feature type="transmembrane region" description="Helical" evidence="5">
    <location>
        <begin position="227"/>
        <end position="244"/>
    </location>
</feature>
<dbReference type="KEGG" id="sap:Sulac_3044"/>
<feature type="transmembrane region" description="Helical" evidence="5">
    <location>
        <begin position="281"/>
        <end position="303"/>
    </location>
</feature>
<comment type="subcellular location">
    <subcellularLocation>
        <location evidence="1">Membrane</location>
        <topology evidence="1">Multi-pass membrane protein</topology>
    </subcellularLocation>
</comment>
<name>G8U0F9_SULAD</name>
<dbReference type="InterPro" id="IPR001694">
    <property type="entry name" value="NADH_UbQ_OxRdtase_su1/FPO"/>
</dbReference>
<feature type="transmembrane region" description="Helical" evidence="5">
    <location>
        <begin position="169"/>
        <end position="187"/>
    </location>
</feature>
<reference evidence="6 7" key="2">
    <citation type="journal article" date="2012" name="Stand. Genomic Sci.">
        <title>Complete genome sequence of the moderately thermophilic mineral-sulfide-oxidizing firmicute Sulfobacillus acidophilus type strain (NAL(T)).</title>
        <authorList>
            <person name="Anderson I."/>
            <person name="Chertkov O."/>
            <person name="Chen A."/>
            <person name="Saunders E."/>
            <person name="Lapidus A."/>
            <person name="Nolan M."/>
            <person name="Lucas S."/>
            <person name="Hammon N."/>
            <person name="Deshpande S."/>
            <person name="Cheng J.F."/>
            <person name="Han C."/>
            <person name="Tapia R."/>
            <person name="Goodwin L.A."/>
            <person name="Pitluck S."/>
            <person name="Liolios K."/>
            <person name="Pagani I."/>
            <person name="Ivanova N."/>
            <person name="Mikhailova N."/>
            <person name="Pati A."/>
            <person name="Palaniappan K."/>
            <person name="Land M."/>
            <person name="Pan C."/>
            <person name="Rohde M."/>
            <person name="Pukall R."/>
            <person name="Goker M."/>
            <person name="Detter J.C."/>
            <person name="Woyke T."/>
            <person name="Bristow J."/>
            <person name="Eisen J.A."/>
            <person name="Markowitz V."/>
            <person name="Hugenholtz P."/>
            <person name="Kyrpides N.C."/>
            <person name="Klenk H.P."/>
            <person name="Mavromatis K."/>
        </authorList>
    </citation>
    <scope>NUCLEOTIDE SEQUENCE [LARGE SCALE GENOMIC DNA]</scope>
    <source>
        <strain evidence="7">ATCC 700253 / DSM 10332 / NAL</strain>
    </source>
</reference>
<protein>
    <submittedName>
        <fullName evidence="6">Formate hydrogenlyase subunit 4</fullName>
    </submittedName>
</protein>
<accession>G8U0F9</accession>
<organism evidence="6 7">
    <name type="scientific">Sulfobacillus acidophilus (strain ATCC 700253 / DSM 10332 / NAL)</name>
    <dbReference type="NCBI Taxonomy" id="679936"/>
    <lineage>
        <taxon>Bacteria</taxon>
        <taxon>Bacillati</taxon>
        <taxon>Bacillota</taxon>
        <taxon>Clostridia</taxon>
        <taxon>Eubacteriales</taxon>
        <taxon>Clostridiales Family XVII. Incertae Sedis</taxon>
        <taxon>Sulfobacillus</taxon>
    </lineage>
</organism>
<dbReference type="EMBL" id="CP003179">
    <property type="protein sequence ID" value="AEW06501.1"/>
    <property type="molecule type" value="Genomic_DNA"/>
</dbReference>
<dbReference type="PANTHER" id="PTHR43359:SF1">
    <property type="entry name" value="FORMATE HYDROGENLYASE SUBUNIT 4-RELATED"/>
    <property type="match status" value="1"/>
</dbReference>
<keyword evidence="4 5" id="KW-0472">Membrane</keyword>
<evidence type="ECO:0000256" key="1">
    <source>
        <dbReference type="ARBA" id="ARBA00004141"/>
    </source>
</evidence>
<keyword evidence="3 5" id="KW-1133">Transmembrane helix</keyword>
<feature type="transmembrane region" description="Helical" evidence="5">
    <location>
        <begin position="128"/>
        <end position="149"/>
    </location>
</feature>
<dbReference type="InterPro" id="IPR052561">
    <property type="entry name" value="ComplexI_Subunit1"/>
</dbReference>
<sequence>MKIVWQLGMTVIGIVSAPFWYGVSQMVKARMQGRRGPGPGFYYHVLANSWRQETLVPEPASFVFHWAPSVALAVGVLAMGLVPWAGEPLFGTDTDNLLLLGFLLALERFWTGLAGIDTAGSFGGLGASRILTVGSGIEPAWLAVVAFVASVSHKTSIVRLMPHLQTLPLGWIMGAFSLAGYGLVLLAEAGRLPVDNPDTHLELTMMHEAVTLEYSGRPLAEWQLAQMVKWTLLVGLIGVIWGPFSSTPGWAVLEQGAEWLVGSAVIGWLESHWIKWRYFQLPGYLLLAAGLGAVAVFLAQGGLD</sequence>
<feature type="transmembrane region" description="Helical" evidence="5">
    <location>
        <begin position="62"/>
        <end position="85"/>
    </location>
</feature>
<proteinExistence type="predicted"/>
<feature type="transmembrane region" description="Helical" evidence="5">
    <location>
        <begin position="6"/>
        <end position="23"/>
    </location>
</feature>
<evidence type="ECO:0000313" key="6">
    <source>
        <dbReference type="EMBL" id="AEW06501.1"/>
    </source>
</evidence>
<evidence type="ECO:0000256" key="2">
    <source>
        <dbReference type="ARBA" id="ARBA00022692"/>
    </source>
</evidence>
<evidence type="ECO:0000313" key="7">
    <source>
        <dbReference type="Proteomes" id="UP000005439"/>
    </source>
</evidence>
<keyword evidence="7" id="KW-1185">Reference proteome</keyword>
<dbReference type="Pfam" id="PF00146">
    <property type="entry name" value="NADHdh"/>
    <property type="match status" value="1"/>
</dbReference>